<keyword evidence="2" id="KW-0813">Transport</keyword>
<feature type="transmembrane region" description="Helical" evidence="7">
    <location>
        <begin position="443"/>
        <end position="464"/>
    </location>
</feature>
<feature type="transmembrane region" description="Helical" evidence="7">
    <location>
        <begin position="409"/>
        <end position="431"/>
    </location>
</feature>
<gene>
    <name evidence="9" type="ORF">E3Q03_03469</name>
    <name evidence="8" type="ORF">E3Q22_03610</name>
</gene>
<dbReference type="InterPro" id="IPR036259">
    <property type="entry name" value="MFS_trans_sf"/>
</dbReference>
<dbReference type="AlphaFoldDB" id="A0A4T0MCH3"/>
<dbReference type="EMBL" id="SPRV01000048">
    <property type="protein sequence ID" value="TIC60053.1"/>
    <property type="molecule type" value="Genomic_DNA"/>
</dbReference>
<accession>A0A4T0MCH3</accession>
<evidence type="ECO:0000313" key="9">
    <source>
        <dbReference type="EMBL" id="TIC60053.1"/>
    </source>
</evidence>
<evidence type="ECO:0000313" key="11">
    <source>
        <dbReference type="Proteomes" id="UP000310685"/>
    </source>
</evidence>
<dbReference type="PANTHER" id="PTHR43791">
    <property type="entry name" value="PERMEASE-RELATED"/>
    <property type="match status" value="1"/>
</dbReference>
<comment type="subcellular location">
    <subcellularLocation>
        <location evidence="1">Membrane</location>
        <topology evidence="1">Multi-pass membrane protein</topology>
    </subcellularLocation>
</comment>
<dbReference type="PANTHER" id="PTHR43791:SF65">
    <property type="entry name" value="MAJOR FACILITATOR SUPERFAMILY (MFS) PROFILE DOMAIN-CONTAINING PROTEIN-RELATED"/>
    <property type="match status" value="1"/>
</dbReference>
<dbReference type="SUPFAM" id="SSF103473">
    <property type="entry name" value="MFS general substrate transporter"/>
    <property type="match status" value="1"/>
</dbReference>
<evidence type="ECO:0000313" key="10">
    <source>
        <dbReference type="Proteomes" id="UP000305362"/>
    </source>
</evidence>
<dbReference type="Proteomes" id="UP000310685">
    <property type="component" value="Unassembled WGS sequence"/>
</dbReference>
<feature type="transmembrane region" description="Helical" evidence="7">
    <location>
        <begin position="352"/>
        <end position="371"/>
    </location>
</feature>
<evidence type="ECO:0000256" key="7">
    <source>
        <dbReference type="SAM" id="Phobius"/>
    </source>
</evidence>
<comment type="caution">
    <text evidence="8">The sequence shown here is derived from an EMBL/GenBank/DDBJ whole genome shotgun (WGS) entry which is preliminary data.</text>
</comment>
<feature type="transmembrane region" description="Helical" evidence="7">
    <location>
        <begin position="201"/>
        <end position="224"/>
    </location>
</feature>
<evidence type="ECO:0000313" key="8">
    <source>
        <dbReference type="EMBL" id="TIB76268.1"/>
    </source>
</evidence>
<evidence type="ECO:0000256" key="1">
    <source>
        <dbReference type="ARBA" id="ARBA00004141"/>
    </source>
</evidence>
<keyword evidence="3 7" id="KW-0812">Transmembrane</keyword>
<evidence type="ECO:0000256" key="3">
    <source>
        <dbReference type="ARBA" id="ARBA00022692"/>
    </source>
</evidence>
<keyword evidence="5 7" id="KW-0472">Membrane</keyword>
<dbReference type="FunFam" id="1.20.1250.20:FF:000106">
    <property type="entry name" value="MFS transporter, putative"/>
    <property type="match status" value="1"/>
</dbReference>
<feature type="transmembrane region" description="Helical" evidence="7">
    <location>
        <begin position="166"/>
        <end position="189"/>
    </location>
</feature>
<proteinExistence type="predicted"/>
<sequence length="537" mass="61325">MSSSSLDKQSLKDEEQSETSSLSNNHIFQQPEIAQYWSKIYENAKYENRHRFDPEFTWTPEEEKKVLRKTDLKILVFCIAMFFSLDLIRQNLKRAVSDNLLSELGMDQNDYNNGNTIFFLTFLAMELPSGLISKKVGADKWVPAQIIAWSIVNAAQVGMHNRTGFYVLRAMLGICQGGFIPDVLLYLSYFYTSAELNIRVGWWYTVLGFSQVIGTLLAAGFIELRGLHGLSGWKYLFAFESLITGVIGILSIFLMPSGPTQTAGILRGKKGYFTEREEKIIVNKILRDTPNKGDLNNRDGINWSNFVKAITDYDLWPIYILGLVVYIPYQPSQNYITLILKQLGFSTFESNVLLIPYQVLFAIFCVLVSWLSKRVKEHGFVSTIANVWTLPPLVALFCLPQVQSNYYNWVRYALNMLISSFPYIHPQMIAWLSENSKSVGSRAVSLCIYNMTYQIGSIGATRIYTDADKPYYEKGTAALIGICSVSILLPVLAKAYYIARNRYKLREWNKMTPEQQLEYSITTTDIGSKRLDMLFTH</sequence>
<protein>
    <submittedName>
        <fullName evidence="8">MFS general substrate transporter</fullName>
    </submittedName>
</protein>
<keyword evidence="4 7" id="KW-1133">Transmembrane helix</keyword>
<dbReference type="OrthoDB" id="1935484at2759"/>
<evidence type="ECO:0000256" key="5">
    <source>
        <dbReference type="ARBA" id="ARBA00023136"/>
    </source>
</evidence>
<reference evidence="10 11" key="1">
    <citation type="submission" date="2019-03" db="EMBL/GenBank/DDBJ databases">
        <title>Sequencing 25 genomes of Wallemia mellicola.</title>
        <authorList>
            <person name="Gostincar C."/>
        </authorList>
    </citation>
    <scope>NUCLEOTIDE SEQUENCE [LARGE SCALE GENOMIC DNA]</scope>
    <source>
        <strain evidence="9 10">EXF-1277</strain>
        <strain evidence="8 11">EXF-6152</strain>
    </source>
</reference>
<evidence type="ECO:0000256" key="2">
    <source>
        <dbReference type="ARBA" id="ARBA00022448"/>
    </source>
</evidence>
<name>A0A4T0MCH3_9BASI</name>
<feature type="transmembrane region" description="Helical" evidence="7">
    <location>
        <begin position="383"/>
        <end position="403"/>
    </location>
</feature>
<feature type="transmembrane region" description="Helical" evidence="7">
    <location>
        <begin position="236"/>
        <end position="255"/>
    </location>
</feature>
<evidence type="ECO:0000256" key="6">
    <source>
        <dbReference type="SAM" id="MobiDB-lite"/>
    </source>
</evidence>
<dbReference type="GO" id="GO:0022857">
    <property type="term" value="F:transmembrane transporter activity"/>
    <property type="evidence" value="ECO:0007669"/>
    <property type="project" value="InterPro"/>
</dbReference>
<organism evidence="8 11">
    <name type="scientific">Wallemia mellicola</name>
    <dbReference type="NCBI Taxonomy" id="1708541"/>
    <lineage>
        <taxon>Eukaryota</taxon>
        <taxon>Fungi</taxon>
        <taxon>Dikarya</taxon>
        <taxon>Basidiomycota</taxon>
        <taxon>Wallemiomycotina</taxon>
        <taxon>Wallemiomycetes</taxon>
        <taxon>Wallemiales</taxon>
        <taxon>Wallemiaceae</taxon>
        <taxon>Wallemia</taxon>
    </lineage>
</organism>
<dbReference type="Proteomes" id="UP000305362">
    <property type="component" value="Unassembled WGS sequence"/>
</dbReference>
<dbReference type="InterPro" id="IPR011701">
    <property type="entry name" value="MFS"/>
</dbReference>
<dbReference type="GO" id="GO:0016020">
    <property type="term" value="C:membrane"/>
    <property type="evidence" value="ECO:0007669"/>
    <property type="project" value="UniProtKB-SubCell"/>
</dbReference>
<feature type="region of interest" description="Disordered" evidence="6">
    <location>
        <begin position="1"/>
        <end position="24"/>
    </location>
</feature>
<evidence type="ECO:0000256" key="4">
    <source>
        <dbReference type="ARBA" id="ARBA00022989"/>
    </source>
</evidence>
<feature type="transmembrane region" description="Helical" evidence="7">
    <location>
        <begin position="476"/>
        <end position="497"/>
    </location>
</feature>
<dbReference type="Pfam" id="PF07690">
    <property type="entry name" value="MFS_1"/>
    <property type="match status" value="1"/>
</dbReference>
<dbReference type="Gene3D" id="1.20.1250.20">
    <property type="entry name" value="MFS general substrate transporter like domains"/>
    <property type="match status" value="2"/>
</dbReference>
<dbReference type="EMBL" id="SPRC01000049">
    <property type="protein sequence ID" value="TIB76268.1"/>
    <property type="molecule type" value="Genomic_DNA"/>
</dbReference>